<dbReference type="Pfam" id="PF06356">
    <property type="entry name" value="DUF1064"/>
    <property type="match status" value="1"/>
</dbReference>
<evidence type="ECO:0000313" key="1">
    <source>
        <dbReference type="EMBL" id="NFC47382.1"/>
    </source>
</evidence>
<sequence>MNRSKYGAKKIVIDGITFDSKDEGKYYLYLKELKAKDKISNFEQQPKYELQPSFKKYGKTYRAITYAPDFLIYHLDGSEELIDVKGTETQQGNMRRKMFDYKYPDLKLTWISRSLKYSSTGWIEYDELKKIRRENKKCKK</sequence>
<gene>
    <name evidence="1" type="ORF">EXN05_08915</name>
</gene>
<protein>
    <submittedName>
        <fullName evidence="1">DUF1064 domain-containing protein</fullName>
    </submittedName>
</protein>
<reference evidence="1" key="1">
    <citation type="submission" date="2019-02" db="EMBL/GenBank/DDBJ databases">
        <title>Genome sequencing of Clostridium botulinum clinical isolates.</title>
        <authorList>
            <person name="Brunt J."/>
            <person name="Van Vliet A.H.M."/>
            <person name="Stringer S.C."/>
            <person name="Grant K.A."/>
            <person name="Carter A.C."/>
            <person name="Peck M.W."/>
        </authorList>
    </citation>
    <scope>NUCLEOTIDE SEQUENCE</scope>
    <source>
        <strain evidence="1">H065060505</strain>
    </source>
</reference>
<proteinExistence type="predicted"/>
<comment type="caution">
    <text evidence="1">The sequence shown here is derived from an EMBL/GenBank/DDBJ whole genome shotgun (WGS) entry which is preliminary data.</text>
</comment>
<organism evidence="1">
    <name type="scientific">Clostridium botulinum</name>
    <dbReference type="NCBI Taxonomy" id="1491"/>
    <lineage>
        <taxon>Bacteria</taxon>
        <taxon>Bacillati</taxon>
        <taxon>Bacillota</taxon>
        <taxon>Clostridia</taxon>
        <taxon>Eubacteriales</taxon>
        <taxon>Clostridiaceae</taxon>
        <taxon>Clostridium</taxon>
    </lineage>
</organism>
<accession>A0A6G4CZL1</accession>
<dbReference type="EMBL" id="SGMF01000015">
    <property type="protein sequence ID" value="NFC47382.1"/>
    <property type="molecule type" value="Genomic_DNA"/>
</dbReference>
<dbReference type="InterPro" id="IPR009414">
    <property type="entry name" value="DUF1064"/>
</dbReference>
<dbReference type="AlphaFoldDB" id="A0A6G4CZL1"/>
<dbReference type="Gene3D" id="3.40.91.30">
    <property type="match status" value="1"/>
</dbReference>
<name>A0A6G4CZL1_CLOBO</name>